<dbReference type="CDD" id="cd09272">
    <property type="entry name" value="RNase_HI_RT_Ty1"/>
    <property type="match status" value="1"/>
</dbReference>
<dbReference type="InterPro" id="IPR054722">
    <property type="entry name" value="PolX-like_BBD"/>
</dbReference>
<dbReference type="InterPro" id="IPR001878">
    <property type="entry name" value="Znf_CCHC"/>
</dbReference>
<keyword evidence="4" id="KW-0378">Hydrolase</keyword>
<dbReference type="GO" id="GO:0008270">
    <property type="term" value="F:zinc ion binding"/>
    <property type="evidence" value="ECO:0007669"/>
    <property type="project" value="UniProtKB-KW"/>
</dbReference>
<dbReference type="GO" id="GO:0006508">
    <property type="term" value="P:proteolysis"/>
    <property type="evidence" value="ECO:0007669"/>
    <property type="project" value="UniProtKB-KW"/>
</dbReference>
<dbReference type="InterPro" id="IPR012337">
    <property type="entry name" value="RNaseH-like_sf"/>
</dbReference>
<gene>
    <name evidence="9" type="primary">POLX</name>
</gene>
<feature type="domain" description="CCHC-type" evidence="7">
    <location>
        <begin position="257"/>
        <end position="273"/>
    </location>
</feature>
<proteinExistence type="evidence at transcript level"/>
<keyword evidence="5" id="KW-0862">Zinc</keyword>
<keyword evidence="3" id="KW-0064">Aspartyl protease</keyword>
<evidence type="ECO:0000256" key="6">
    <source>
        <dbReference type="SAM" id="MobiDB-lite"/>
    </source>
</evidence>
<dbReference type="Pfam" id="PF25597">
    <property type="entry name" value="SH3_retrovirus"/>
    <property type="match status" value="1"/>
</dbReference>
<evidence type="ECO:0000256" key="5">
    <source>
        <dbReference type="PROSITE-ProRule" id="PRU00047"/>
    </source>
</evidence>
<dbReference type="Pfam" id="PF07727">
    <property type="entry name" value="RVT_2"/>
    <property type="match status" value="2"/>
</dbReference>
<dbReference type="OrthoDB" id="8058138at2759"/>
<name>W8AYT4_CERCA</name>
<dbReference type="GO" id="GO:0071897">
    <property type="term" value="P:DNA biosynthetic process"/>
    <property type="evidence" value="ECO:0007669"/>
    <property type="project" value="UniProtKB-ARBA"/>
</dbReference>
<dbReference type="InterPro" id="IPR013103">
    <property type="entry name" value="RVT_2"/>
</dbReference>
<evidence type="ECO:0000256" key="2">
    <source>
        <dbReference type="ARBA" id="ARBA00022723"/>
    </source>
</evidence>
<organism evidence="9">
    <name type="scientific">Ceratitis capitata</name>
    <name type="common">Mediterranean fruit fly</name>
    <name type="synonym">Tephritis capitata</name>
    <dbReference type="NCBI Taxonomy" id="7213"/>
    <lineage>
        <taxon>Eukaryota</taxon>
        <taxon>Metazoa</taxon>
        <taxon>Ecdysozoa</taxon>
        <taxon>Arthropoda</taxon>
        <taxon>Hexapoda</taxon>
        <taxon>Insecta</taxon>
        <taxon>Pterygota</taxon>
        <taxon>Neoptera</taxon>
        <taxon>Endopterygota</taxon>
        <taxon>Diptera</taxon>
        <taxon>Brachycera</taxon>
        <taxon>Muscomorpha</taxon>
        <taxon>Tephritoidea</taxon>
        <taxon>Tephritidae</taxon>
        <taxon>Ceratitis</taxon>
        <taxon>Ceratitis</taxon>
    </lineage>
</organism>
<dbReference type="InterPro" id="IPR001584">
    <property type="entry name" value="Integrase_cat-core"/>
</dbReference>
<dbReference type="Pfam" id="PF22936">
    <property type="entry name" value="Pol_BBD"/>
    <property type="match status" value="1"/>
</dbReference>
<dbReference type="GO" id="GO:0015074">
    <property type="term" value="P:DNA integration"/>
    <property type="evidence" value="ECO:0007669"/>
    <property type="project" value="InterPro"/>
</dbReference>
<evidence type="ECO:0000259" key="8">
    <source>
        <dbReference type="PROSITE" id="PS50994"/>
    </source>
</evidence>
<dbReference type="SMART" id="SM00343">
    <property type="entry name" value="ZnF_C2HC"/>
    <property type="match status" value="1"/>
</dbReference>
<reference evidence="9" key="1">
    <citation type="submission" date="2013-07" db="EMBL/GenBank/DDBJ databases">
        <authorList>
            <person name="Geib S."/>
        </authorList>
    </citation>
    <scope>NUCLEOTIDE SEQUENCE</scope>
</reference>
<dbReference type="InterPro" id="IPR036397">
    <property type="entry name" value="RNaseH_sf"/>
</dbReference>
<keyword evidence="1" id="KW-0645">Protease</keyword>
<dbReference type="InterPro" id="IPR025724">
    <property type="entry name" value="GAG-pre-integrase_dom"/>
</dbReference>
<reference evidence="9" key="2">
    <citation type="journal article" date="2014" name="BMC Genomics">
        <title>A genomic perspective to assessing quality of mass-reared SIT flies used in Mediterranean fruit fly (Ceratitis capitata) eradication in California.</title>
        <authorList>
            <person name="Calla B."/>
            <person name="Hall B."/>
            <person name="Hou S."/>
            <person name="Geib S.M."/>
        </authorList>
    </citation>
    <scope>NUCLEOTIDE SEQUENCE</scope>
</reference>
<dbReference type="GO" id="GO:0042575">
    <property type="term" value="C:DNA polymerase complex"/>
    <property type="evidence" value="ECO:0007669"/>
    <property type="project" value="UniProtKB-ARBA"/>
</dbReference>
<dbReference type="GO" id="GO:0004190">
    <property type="term" value="F:aspartic-type endopeptidase activity"/>
    <property type="evidence" value="ECO:0007669"/>
    <property type="project" value="UniProtKB-KW"/>
</dbReference>
<evidence type="ECO:0000256" key="3">
    <source>
        <dbReference type="ARBA" id="ARBA00022750"/>
    </source>
</evidence>
<dbReference type="GO" id="GO:0003676">
    <property type="term" value="F:nucleic acid binding"/>
    <property type="evidence" value="ECO:0007669"/>
    <property type="project" value="InterPro"/>
</dbReference>
<dbReference type="PANTHER" id="PTHR42648">
    <property type="entry name" value="TRANSPOSASE, PUTATIVE-RELATED"/>
    <property type="match status" value="1"/>
</dbReference>
<dbReference type="Pfam" id="PF13976">
    <property type="entry name" value="gag_pre-integrs"/>
    <property type="match status" value="1"/>
</dbReference>
<dbReference type="EMBL" id="GAMC01015163">
    <property type="protein sequence ID" value="JAB91392.1"/>
    <property type="molecule type" value="mRNA"/>
</dbReference>
<dbReference type="InterPro" id="IPR057670">
    <property type="entry name" value="SH3_retrovirus"/>
</dbReference>
<dbReference type="PROSITE" id="PS50994">
    <property type="entry name" value="INTEGRASE"/>
    <property type="match status" value="1"/>
</dbReference>
<dbReference type="Pfam" id="PF00665">
    <property type="entry name" value="rve"/>
    <property type="match status" value="1"/>
</dbReference>
<dbReference type="SUPFAM" id="SSF53098">
    <property type="entry name" value="Ribonuclease H-like"/>
    <property type="match status" value="1"/>
</dbReference>
<feature type="domain" description="Integrase catalytic" evidence="8">
    <location>
        <begin position="499"/>
        <end position="669"/>
    </location>
</feature>
<dbReference type="PANTHER" id="PTHR42648:SF28">
    <property type="entry name" value="TRANSPOSON-ENCODED PROTEIN WITH RIBONUCLEASE H-LIKE AND RETROVIRUS ZINC FINGER-LIKE DOMAINS"/>
    <property type="match status" value="1"/>
</dbReference>
<evidence type="ECO:0000256" key="1">
    <source>
        <dbReference type="ARBA" id="ARBA00022670"/>
    </source>
</evidence>
<evidence type="ECO:0000259" key="7">
    <source>
        <dbReference type="PROSITE" id="PS50158"/>
    </source>
</evidence>
<protein>
    <submittedName>
        <fullName evidence="9">Retrovirus-related Pol polyprotein from transposon TNT 1-94</fullName>
    </submittedName>
</protein>
<dbReference type="Gene3D" id="3.30.420.10">
    <property type="entry name" value="Ribonuclease H-like superfamily/Ribonuclease H"/>
    <property type="match status" value="1"/>
</dbReference>
<dbReference type="SUPFAM" id="SSF56672">
    <property type="entry name" value="DNA/RNA polymerases"/>
    <property type="match status" value="1"/>
</dbReference>
<dbReference type="Pfam" id="PF14223">
    <property type="entry name" value="Retrotran_gag_2"/>
    <property type="match status" value="1"/>
</dbReference>
<keyword evidence="5" id="KW-0863">Zinc-finger</keyword>
<evidence type="ECO:0000256" key="4">
    <source>
        <dbReference type="ARBA" id="ARBA00022801"/>
    </source>
</evidence>
<sequence>MSDSSDEAETKEENFISVEKRAENHRLAGEMAGNSIISSSRIELLSKENFDTWSMQVEALLTKNELWDYVNGTCVMPPDGDERSAWLKCDKKAKADLILSIQPSELKQIRGCETSREVWLKLESIYASKGPARKATLLKQLMLQKLDEGGNVKEHIAIFFDAVDKLENMSVPINGDLLSIMLLYSLPSSYENFRCAIESRDELPTADVLKIKIIEESEARKQSSGGAVIAMAAGNRASTANKYLKKNDKKFSKGIFRCFKCGAPGHKANACKSRKGENSNIGKQSNHEINESYAVCHSAGELPYFGMSSQHAKHAWVLDSGCTAHLCGDASNFSSISNSSKGKLNLASQACADVKGKGTVQLRVAGDMGERQIEFKNTLFVPDLRTNLISVAKITDKGHTVTFYKDGAFVNDTSGKTTLIADRRGDLYYLRENSECGVVQEKCSDVFKWHCRLGHLNAKDLFRILRNGVLPSIKFSETEELSKCEICLKGKMTALPFNSVREPCREILKVVHSDVVGPFRQESIGRSRYFVTFIDDCSRWCQVYFLRQKSDVFTAFKLYQTCFEKQTGQKIKCLQSDNGREYCNNDFDQYLADHGILRRLSVPRTPEQNGLAERMNRTLMDMARCLLLQSGLGTSFWSEAVATSCYIRNRCPSSSIQWKTPYEKFYGNSPDLNYLKIFGSKVMVLNKDPGKNKLSPRAIEGIFVGYPRDRKGYRIWVPSSHQIICARDVKFLEADHKQSKRNDLSDDLLLYHTDSECDARHEDFVEFPPQIIDTDNCQIEPSSKVSVNDKDDGGRGPGRPKLLRTGCRGRPRKVFRSRNSIEEDVQPVESDIILDVEDDDVFSGIAEIDTRLALNGPDSDEWKLAIESEIMSLIKNDTFDIIKADNHKNIVGCRFVLANKYDSEGKIERRKARLVAKGYSQKYGINYSQTFAPVARLDTVRLLLALAVHFKLTVWQFDVVTAYLNGFLEEEVLMKVPDMFPEMLNCIVSKRGGNCIVGLRAKKMIENLRSGGNVCKLKRALYGLKQSGRQWYIKLSTKLSEMGLKPMKNEPCLFYGKVNKQFCLLLVYVDDLLIASSNLKNIEYIKQQLLQEFEIKDLGEAKYCLGLEIEQSENGIHLKQSGYVMDLLKQYGMEKCNPIMTPSEVKPQLPEAKDKPCEEYPYRELIGSLMYLSVATRPDIANTVSRLAQFVTNPSMCHWLAAKRVLRYLAGTTHRGLMFRKTGDPLVGYTDADWGGCAIDRRSYTGYIFLLSGAAITWKSQKQRTVALSSTEAEYVSLAEAAKEAIYLRSLLCELGLQMFNDIKIFVDNKGAEYLANDPVFHARTKHIDIKHHFVRESVTAGHFQLQHVPTQEMIADVMTKSLPKVSHERCLKGLGFSI</sequence>
<keyword evidence="2" id="KW-0479">Metal-binding</keyword>
<dbReference type="PROSITE" id="PS50158">
    <property type="entry name" value="ZF_CCHC"/>
    <property type="match status" value="1"/>
</dbReference>
<dbReference type="InterPro" id="IPR043502">
    <property type="entry name" value="DNA/RNA_pol_sf"/>
</dbReference>
<evidence type="ECO:0000313" key="9">
    <source>
        <dbReference type="EMBL" id="JAB91392.1"/>
    </source>
</evidence>
<dbReference type="InterPro" id="IPR039537">
    <property type="entry name" value="Retrotran_Ty1/copia-like"/>
</dbReference>
<accession>W8AYT4</accession>
<feature type="region of interest" description="Disordered" evidence="6">
    <location>
        <begin position="781"/>
        <end position="803"/>
    </location>
</feature>